<reference evidence="2" key="1">
    <citation type="submission" date="2023-07" db="EMBL/GenBank/DDBJ databases">
        <title>30 novel species of actinomycetes from the DSMZ collection.</title>
        <authorList>
            <person name="Nouioui I."/>
        </authorList>
    </citation>
    <scope>NUCLEOTIDE SEQUENCE [LARGE SCALE GENOMIC DNA]</scope>
    <source>
        <strain evidence="2">DSM 45834</strain>
    </source>
</reference>
<protein>
    <submittedName>
        <fullName evidence="1">Uncharacterized protein</fullName>
    </submittedName>
</protein>
<comment type="caution">
    <text evidence="1">The sequence shown here is derived from an EMBL/GenBank/DDBJ whole genome shotgun (WGS) entry which is preliminary data.</text>
</comment>
<dbReference type="Proteomes" id="UP001183202">
    <property type="component" value="Unassembled WGS sequence"/>
</dbReference>
<dbReference type="RefSeq" id="WP_311554817.1">
    <property type="nucleotide sequence ID" value="NZ_JAVREJ010000002.1"/>
</dbReference>
<gene>
    <name evidence="1" type="ORF">RM445_05030</name>
</gene>
<keyword evidence="2" id="KW-1185">Reference proteome</keyword>
<organism evidence="1 2">
    <name type="scientific">Pseudonocardia charpentierae</name>
    <dbReference type="NCBI Taxonomy" id="3075545"/>
    <lineage>
        <taxon>Bacteria</taxon>
        <taxon>Bacillati</taxon>
        <taxon>Actinomycetota</taxon>
        <taxon>Actinomycetes</taxon>
        <taxon>Pseudonocardiales</taxon>
        <taxon>Pseudonocardiaceae</taxon>
        <taxon>Pseudonocardia</taxon>
    </lineage>
</organism>
<accession>A0ABU2N6I9</accession>
<name>A0ABU2N6I9_9PSEU</name>
<sequence>MTPRPHADLVAHLVRSTPLNEGEADRVLAEVFEWFAEPVPDFVRRRHRELAARGLTNDRIFAAITIELPERLFPAPPLSSRQLRRLVYG</sequence>
<evidence type="ECO:0000313" key="1">
    <source>
        <dbReference type="EMBL" id="MDT0348884.1"/>
    </source>
</evidence>
<dbReference type="EMBL" id="JAVREJ010000002">
    <property type="protein sequence ID" value="MDT0348884.1"/>
    <property type="molecule type" value="Genomic_DNA"/>
</dbReference>
<evidence type="ECO:0000313" key="2">
    <source>
        <dbReference type="Proteomes" id="UP001183202"/>
    </source>
</evidence>
<proteinExistence type="predicted"/>